<accession>A0A645BWW4</accession>
<dbReference type="NCBIfam" id="TIGR01560">
    <property type="entry name" value="put_DNA_pack"/>
    <property type="match status" value="1"/>
</dbReference>
<dbReference type="InterPro" id="IPR006450">
    <property type="entry name" value="Phage_HK97_gp6-like"/>
</dbReference>
<organism evidence="1">
    <name type="scientific">bioreactor metagenome</name>
    <dbReference type="NCBI Taxonomy" id="1076179"/>
    <lineage>
        <taxon>unclassified sequences</taxon>
        <taxon>metagenomes</taxon>
        <taxon>ecological metagenomes</taxon>
    </lineage>
</organism>
<comment type="caution">
    <text evidence="1">The sequence shown here is derived from an EMBL/GenBank/DDBJ whole genome shotgun (WGS) entry which is preliminary data.</text>
</comment>
<evidence type="ECO:0000313" key="1">
    <source>
        <dbReference type="EMBL" id="MPM69782.1"/>
    </source>
</evidence>
<protein>
    <recommendedName>
        <fullName evidence="2">Phage gp6-like head-tail connector protein</fullName>
    </recommendedName>
</protein>
<evidence type="ECO:0008006" key="2">
    <source>
        <dbReference type="Google" id="ProtNLM"/>
    </source>
</evidence>
<sequence>MDLEELKQFLKIDSNDLDLVLIGYQNAAETYLANAGVTKNYDNALYKTVVTVFCGTLLDNPTLLNVKGGLDNIGITFNALVAQLRLSS</sequence>
<reference evidence="1" key="1">
    <citation type="submission" date="2019-08" db="EMBL/GenBank/DDBJ databases">
        <authorList>
            <person name="Kucharzyk K."/>
            <person name="Murdoch R.W."/>
            <person name="Higgins S."/>
            <person name="Loffler F."/>
        </authorList>
    </citation>
    <scope>NUCLEOTIDE SEQUENCE</scope>
</reference>
<gene>
    <name evidence="1" type="ORF">SDC9_116730</name>
</gene>
<proteinExistence type="predicted"/>
<name>A0A645BWW4_9ZZZZ</name>
<dbReference type="CDD" id="cd08054">
    <property type="entry name" value="gp6"/>
    <property type="match status" value="1"/>
</dbReference>
<dbReference type="AlphaFoldDB" id="A0A645BWW4"/>
<dbReference type="EMBL" id="VSSQ01023076">
    <property type="protein sequence ID" value="MPM69782.1"/>
    <property type="molecule type" value="Genomic_DNA"/>
</dbReference>